<keyword evidence="5" id="KW-1185">Reference proteome</keyword>
<dbReference type="InterPro" id="IPR029052">
    <property type="entry name" value="Metallo-depent_PP-like"/>
</dbReference>
<dbReference type="GO" id="GO:0009245">
    <property type="term" value="P:lipid A biosynthetic process"/>
    <property type="evidence" value="ECO:0007669"/>
    <property type="project" value="TreeGrafter"/>
</dbReference>
<dbReference type="PANTHER" id="PTHR31302">
    <property type="entry name" value="TRANSMEMBRANE PROTEIN WITH METALLOPHOSPHOESTERASE DOMAIN-RELATED"/>
    <property type="match status" value="1"/>
</dbReference>
<comment type="caution">
    <text evidence="4">The sequence shown here is derived from an EMBL/GenBank/DDBJ whole genome shotgun (WGS) entry which is preliminary data.</text>
</comment>
<dbReference type="PANTHER" id="PTHR31302:SF31">
    <property type="entry name" value="PHOSPHODIESTERASE YAEI"/>
    <property type="match status" value="1"/>
</dbReference>
<accession>A0AAP4BCB5</accession>
<evidence type="ECO:0000259" key="3">
    <source>
        <dbReference type="Pfam" id="PF00149"/>
    </source>
</evidence>
<keyword evidence="2" id="KW-0378">Hydrolase</keyword>
<protein>
    <submittedName>
        <fullName evidence="4">Metallophosphoesterase</fullName>
    </submittedName>
</protein>
<dbReference type="AlphaFoldDB" id="A0AAP4BCB5"/>
<proteinExistence type="predicted"/>
<evidence type="ECO:0000313" key="4">
    <source>
        <dbReference type="EMBL" id="MDI9242358.1"/>
    </source>
</evidence>
<dbReference type="Pfam" id="PF00149">
    <property type="entry name" value="Metallophos"/>
    <property type="match status" value="1"/>
</dbReference>
<keyword evidence="1" id="KW-0479">Metal-binding</keyword>
<evidence type="ECO:0000256" key="2">
    <source>
        <dbReference type="ARBA" id="ARBA00022801"/>
    </source>
</evidence>
<evidence type="ECO:0000256" key="1">
    <source>
        <dbReference type="ARBA" id="ARBA00022723"/>
    </source>
</evidence>
<dbReference type="SUPFAM" id="SSF56300">
    <property type="entry name" value="Metallo-dependent phosphatases"/>
    <property type="match status" value="1"/>
</dbReference>
<reference evidence="4 5" key="1">
    <citation type="submission" date="2023-05" db="EMBL/GenBank/DDBJ databases">
        <title>[ruminococcus] sp. nov., isolated from a pig farm feces dump.</title>
        <authorList>
            <person name="Chang Y.-H."/>
        </authorList>
    </citation>
    <scope>NUCLEOTIDE SEQUENCE [LARGE SCALE GENOMIC DNA]</scope>
    <source>
        <strain evidence="4 5">YH-rum2234</strain>
    </source>
</reference>
<dbReference type="RefSeq" id="WP_283230807.1">
    <property type="nucleotide sequence ID" value="NZ_JASGBQ010000011.1"/>
</dbReference>
<dbReference type="EMBL" id="JASGBQ010000011">
    <property type="protein sequence ID" value="MDI9242358.1"/>
    <property type="molecule type" value="Genomic_DNA"/>
</dbReference>
<dbReference type="GO" id="GO:0046872">
    <property type="term" value="F:metal ion binding"/>
    <property type="evidence" value="ECO:0007669"/>
    <property type="project" value="UniProtKB-KW"/>
</dbReference>
<dbReference type="GO" id="GO:0008758">
    <property type="term" value="F:UDP-2,3-diacylglucosamine hydrolase activity"/>
    <property type="evidence" value="ECO:0007669"/>
    <property type="project" value="TreeGrafter"/>
</dbReference>
<dbReference type="Proteomes" id="UP001300383">
    <property type="component" value="Unassembled WGS sequence"/>
</dbReference>
<dbReference type="InterPro" id="IPR051158">
    <property type="entry name" value="Metallophosphoesterase_sf"/>
</dbReference>
<dbReference type="InterPro" id="IPR004843">
    <property type="entry name" value="Calcineurin-like_PHP"/>
</dbReference>
<name>A0AAP4BCB5_9FIRM</name>
<gene>
    <name evidence="4" type="ORF">QJ036_07720</name>
</gene>
<organism evidence="4 5">
    <name type="scientific">Fusibacillus kribbianus</name>
    <dbReference type="NCBI Taxonomy" id="3044208"/>
    <lineage>
        <taxon>Bacteria</taxon>
        <taxon>Bacillati</taxon>
        <taxon>Bacillota</taxon>
        <taxon>Clostridia</taxon>
        <taxon>Lachnospirales</taxon>
        <taxon>Lachnospiraceae</taxon>
        <taxon>Fusibacillus</taxon>
    </lineage>
</organism>
<sequence>MGLWIAGIILAGLVIALLLVSRYERNHVAVREYEVESEAVGEAFDGYTMVVMADLHDNGAGRRNNRMMASIRRIHPDAVMVAGDMVMARKGVCRYGESVRLLRRLAFRYPVYYGLGNHEDRMGREKEVYASAYREWYSEMMRAGVTVLDNLSLTIRDGKDALTITGLNMDRCYYHKFKKRPMEPGYLDRTLGVARRDEYHILLAHSPSYFEEYAAWGADLTLSGHYHGGTVRLPFLGGLISPNFELFPRCSRGRYETDGKTMLVSGGLGTHSVNLRLGNMSELLVVRLKRRRRDGERA</sequence>
<evidence type="ECO:0000313" key="5">
    <source>
        <dbReference type="Proteomes" id="UP001300383"/>
    </source>
</evidence>
<dbReference type="Gene3D" id="3.60.21.10">
    <property type="match status" value="1"/>
</dbReference>
<dbReference type="GO" id="GO:0016020">
    <property type="term" value="C:membrane"/>
    <property type="evidence" value="ECO:0007669"/>
    <property type="project" value="GOC"/>
</dbReference>
<feature type="domain" description="Calcineurin-like phosphoesterase" evidence="3">
    <location>
        <begin position="49"/>
        <end position="228"/>
    </location>
</feature>